<dbReference type="AlphaFoldDB" id="A0A858R6A6"/>
<reference evidence="1" key="1">
    <citation type="submission" date="2020-04" db="EMBL/GenBank/DDBJ databases">
        <title>A desert anoxygenic phototrophic bacterium fixes CO2 using RubisCO under aerobic conditions.</title>
        <authorList>
            <person name="Tang K."/>
        </authorList>
    </citation>
    <scope>NUCLEOTIDE SEQUENCE [LARGE SCALE GENOMIC DNA]</scope>
    <source>
        <strain evidence="1">MIMtkB3</strain>
    </source>
</reference>
<proteinExistence type="predicted"/>
<dbReference type="Pfam" id="PF08905">
    <property type="entry name" value="DUF1850"/>
    <property type="match status" value="1"/>
</dbReference>
<dbReference type="Proteomes" id="UP000501891">
    <property type="component" value="Chromosome"/>
</dbReference>
<evidence type="ECO:0000313" key="1">
    <source>
        <dbReference type="EMBL" id="QJE72925.1"/>
    </source>
</evidence>
<gene>
    <name evidence="1" type="ORF">HHL28_07325</name>
</gene>
<dbReference type="KEGG" id="acru:HHL28_07325"/>
<keyword evidence="2" id="KW-1185">Reference proteome</keyword>
<evidence type="ECO:0000313" key="2">
    <source>
        <dbReference type="Proteomes" id="UP000501891"/>
    </source>
</evidence>
<sequence>MPVAAAALCLALLGNPPVRVEVDRFTLSWTHSIEKVEWQEDWAVGPEGLRVLEARVKGSGVGMEPAEGAVLRDGWWAYVPQLPPQRQVMLATSGFTADHTLCAAGKCEPLAKWVRRPAGDESPVEMAACAP</sequence>
<organism evidence="1 2">
    <name type="scientific">Aerophototrophica crusticola</name>
    <dbReference type="NCBI Taxonomy" id="1709002"/>
    <lineage>
        <taxon>Bacteria</taxon>
        <taxon>Pseudomonadati</taxon>
        <taxon>Pseudomonadota</taxon>
        <taxon>Alphaproteobacteria</taxon>
        <taxon>Rhodospirillales</taxon>
        <taxon>Rhodospirillaceae</taxon>
        <taxon>Aerophototrophica</taxon>
    </lineage>
</organism>
<dbReference type="EMBL" id="CP051775">
    <property type="protein sequence ID" value="QJE72925.1"/>
    <property type="molecule type" value="Genomic_DNA"/>
</dbReference>
<name>A0A858R6A6_9PROT</name>
<dbReference type="InterPro" id="IPR015001">
    <property type="entry name" value="DUF1850"/>
</dbReference>
<accession>A0A858R6A6</accession>
<protein>
    <submittedName>
        <fullName evidence="1">DUF1850 domain-containing protein</fullName>
    </submittedName>
</protein>